<dbReference type="PANTHER" id="PTHR10359:SF19">
    <property type="entry name" value="DNA REPAIR GLYCOSYLASE MJ1434-RELATED"/>
    <property type="match status" value="1"/>
</dbReference>
<dbReference type="InterPro" id="IPR023170">
    <property type="entry name" value="HhH_base_excis_C"/>
</dbReference>
<evidence type="ECO:0000256" key="1">
    <source>
        <dbReference type="ARBA" id="ARBA00022485"/>
    </source>
</evidence>
<evidence type="ECO:0000256" key="4">
    <source>
        <dbReference type="ARBA" id="ARBA00023014"/>
    </source>
</evidence>
<protein>
    <submittedName>
        <fullName evidence="6">DNA repair protein</fullName>
    </submittedName>
</protein>
<dbReference type="GO" id="GO:0006284">
    <property type="term" value="P:base-excision repair"/>
    <property type="evidence" value="ECO:0007669"/>
    <property type="project" value="InterPro"/>
</dbReference>
<dbReference type="AlphaFoldDB" id="A0A4Z0S2B7"/>
<name>A0A4Z0S2B7_WEICO</name>
<dbReference type="SUPFAM" id="SSF48150">
    <property type="entry name" value="DNA-glycosylase"/>
    <property type="match status" value="1"/>
</dbReference>
<dbReference type="Proteomes" id="UP000297646">
    <property type="component" value="Unassembled WGS sequence"/>
</dbReference>
<dbReference type="InterPro" id="IPR011257">
    <property type="entry name" value="DNA_glycosylase"/>
</dbReference>
<keyword evidence="1" id="KW-0004">4Fe-4S</keyword>
<keyword evidence="4" id="KW-0411">Iron-sulfur</keyword>
<dbReference type="Gene3D" id="1.10.340.30">
    <property type="entry name" value="Hypothetical protein, domain 2"/>
    <property type="match status" value="1"/>
</dbReference>
<dbReference type="GO" id="GO:0003824">
    <property type="term" value="F:catalytic activity"/>
    <property type="evidence" value="ECO:0007669"/>
    <property type="project" value="InterPro"/>
</dbReference>
<keyword evidence="3" id="KW-0408">Iron</keyword>
<dbReference type="PANTHER" id="PTHR10359">
    <property type="entry name" value="A/G-SPECIFIC ADENINE GLYCOSYLASE/ENDONUCLEASE III"/>
    <property type="match status" value="1"/>
</dbReference>
<dbReference type="SMART" id="SM00478">
    <property type="entry name" value="ENDO3c"/>
    <property type="match status" value="1"/>
</dbReference>
<reference evidence="6 7" key="1">
    <citation type="submission" date="2018-03" db="EMBL/GenBank/DDBJ databases">
        <title>Genome sequencing of Weissella confusa isolates.</title>
        <authorList>
            <person name="Kajala I."/>
            <person name="Baruah R."/>
            <person name="Bergsveinson J."/>
            <person name="Juvonen R."/>
            <person name="Ziola B."/>
        </authorList>
    </citation>
    <scope>NUCLEOTIDE SEQUENCE [LARGE SCALE GENOMIC DNA]</scope>
    <source>
        <strain evidence="6 7">VTT E-062653</strain>
    </source>
</reference>
<feature type="domain" description="HhH-GPD" evidence="5">
    <location>
        <begin position="37"/>
        <end position="194"/>
    </location>
</feature>
<dbReference type="EMBL" id="PVSN01000006">
    <property type="protein sequence ID" value="TGE75792.1"/>
    <property type="molecule type" value="Genomic_DNA"/>
</dbReference>
<dbReference type="GO" id="GO:0051539">
    <property type="term" value="F:4 iron, 4 sulfur cluster binding"/>
    <property type="evidence" value="ECO:0007669"/>
    <property type="project" value="UniProtKB-KW"/>
</dbReference>
<dbReference type="Pfam" id="PF00730">
    <property type="entry name" value="HhH-GPD"/>
    <property type="match status" value="1"/>
</dbReference>
<dbReference type="Gene3D" id="1.10.1670.10">
    <property type="entry name" value="Helix-hairpin-Helix base-excision DNA repair enzymes (C-terminal)"/>
    <property type="match status" value="1"/>
</dbReference>
<evidence type="ECO:0000313" key="7">
    <source>
        <dbReference type="Proteomes" id="UP000297646"/>
    </source>
</evidence>
<dbReference type="InterPro" id="IPR003265">
    <property type="entry name" value="HhH-GPD_domain"/>
</dbReference>
<organism evidence="6 7">
    <name type="scientific">Weissella confusa</name>
    <name type="common">Lactobacillus confusus</name>
    <dbReference type="NCBI Taxonomy" id="1583"/>
    <lineage>
        <taxon>Bacteria</taxon>
        <taxon>Bacillati</taxon>
        <taxon>Bacillota</taxon>
        <taxon>Bacilli</taxon>
        <taxon>Lactobacillales</taxon>
        <taxon>Lactobacillaceae</taxon>
        <taxon>Weissella</taxon>
    </lineage>
</organism>
<keyword evidence="2" id="KW-0479">Metal-binding</keyword>
<evidence type="ECO:0000259" key="5">
    <source>
        <dbReference type="SMART" id="SM00478"/>
    </source>
</evidence>
<comment type="caution">
    <text evidence="6">The sequence shown here is derived from an EMBL/GenBank/DDBJ whole genome shotgun (WGS) entry which is preliminary data.</text>
</comment>
<dbReference type="GO" id="GO:0046872">
    <property type="term" value="F:metal ion binding"/>
    <property type="evidence" value="ECO:0007669"/>
    <property type="project" value="UniProtKB-KW"/>
</dbReference>
<dbReference type="CDD" id="cd00056">
    <property type="entry name" value="ENDO3c"/>
    <property type="match status" value="1"/>
</dbReference>
<accession>A0A4Z0S2B7</accession>
<sequence>MKTLDIRGLYQQLYNQMGPQRWWPAERCMETIAGSILIQNASAKTVDPVIEKVGRETNFDPATLMAMSQEELEQLIFEAGLYRSKAKYLRAPLQFFAEYDFDLSELQKLDTPTLRKRIRAVSGIGNETADVWLVYIFGRAQFIADSYSRRLMNFLGGPEKLTYEKVQKVVMMNSDFTPDEAREFHALIDEFGKLYLRNREQFLTSWLKDANLTDKLLEQF</sequence>
<dbReference type="OrthoDB" id="9802365at2"/>
<dbReference type="RefSeq" id="WP_135518001.1">
    <property type="nucleotide sequence ID" value="NZ_PVSN01000006.1"/>
</dbReference>
<dbReference type="PIRSF" id="PIRSF001435">
    <property type="entry name" value="Nth"/>
    <property type="match status" value="1"/>
</dbReference>
<proteinExistence type="predicted"/>
<evidence type="ECO:0000256" key="3">
    <source>
        <dbReference type="ARBA" id="ARBA00023004"/>
    </source>
</evidence>
<evidence type="ECO:0000256" key="2">
    <source>
        <dbReference type="ARBA" id="ARBA00022723"/>
    </source>
</evidence>
<gene>
    <name evidence="6" type="ORF">C6P11_00885</name>
</gene>
<evidence type="ECO:0000313" key="6">
    <source>
        <dbReference type="EMBL" id="TGE75792.1"/>
    </source>
</evidence>